<gene>
    <name evidence="1" type="ORF">CEXT_683321</name>
</gene>
<dbReference type="Proteomes" id="UP001054945">
    <property type="component" value="Unassembled WGS sequence"/>
</dbReference>
<name>A0AAV4P6Y2_CAEEX</name>
<comment type="caution">
    <text evidence="1">The sequence shown here is derived from an EMBL/GenBank/DDBJ whole genome shotgun (WGS) entry which is preliminary data.</text>
</comment>
<accession>A0AAV4P6Y2</accession>
<dbReference type="EMBL" id="BPLR01021684">
    <property type="protein sequence ID" value="GIX92355.1"/>
    <property type="molecule type" value="Genomic_DNA"/>
</dbReference>
<proteinExistence type="predicted"/>
<organism evidence="1 2">
    <name type="scientific">Caerostris extrusa</name>
    <name type="common">Bark spider</name>
    <name type="synonym">Caerostris bankana</name>
    <dbReference type="NCBI Taxonomy" id="172846"/>
    <lineage>
        <taxon>Eukaryota</taxon>
        <taxon>Metazoa</taxon>
        <taxon>Ecdysozoa</taxon>
        <taxon>Arthropoda</taxon>
        <taxon>Chelicerata</taxon>
        <taxon>Arachnida</taxon>
        <taxon>Araneae</taxon>
        <taxon>Araneomorphae</taxon>
        <taxon>Entelegynae</taxon>
        <taxon>Araneoidea</taxon>
        <taxon>Araneidae</taxon>
        <taxon>Caerostris</taxon>
    </lineage>
</organism>
<protein>
    <submittedName>
        <fullName evidence="1">Uncharacterized protein</fullName>
    </submittedName>
</protein>
<reference evidence="1 2" key="1">
    <citation type="submission" date="2021-06" db="EMBL/GenBank/DDBJ databases">
        <title>Caerostris extrusa draft genome.</title>
        <authorList>
            <person name="Kono N."/>
            <person name="Arakawa K."/>
        </authorList>
    </citation>
    <scope>NUCLEOTIDE SEQUENCE [LARGE SCALE GENOMIC DNA]</scope>
</reference>
<keyword evidence="2" id="KW-1185">Reference proteome</keyword>
<evidence type="ECO:0000313" key="1">
    <source>
        <dbReference type="EMBL" id="GIX92355.1"/>
    </source>
</evidence>
<dbReference type="AlphaFoldDB" id="A0AAV4P6Y2"/>
<sequence length="78" mass="9294">MEVEVRQCLMVPRCCLKRVAKINIWASLADRWNPKSQHPFKTLDHLQSSFLQKQRKEGRAQKEPGCVFYCMFLHRECN</sequence>
<evidence type="ECO:0000313" key="2">
    <source>
        <dbReference type="Proteomes" id="UP001054945"/>
    </source>
</evidence>